<keyword evidence="2" id="KW-1185">Reference proteome</keyword>
<sequence>MSEPDFDDCLRHAWTSGQNSNNSDPIVNITGKLKHCSLHLSKWKKSLGSSISSKIRDIQSNLKNVQSYTHPTDYHLQLGRQLENELDSLLYKEEEYLKQRSRVNWLRLWDKNTRYFHQFASSRRAKNQIISLLRPDGSMATDTDAFVSTIEKYFDQLFASHNPDKELIDRILSGITNRISESEVESPNCPYTDNEIKRAAFQLANDKAPGSDGFNGTFFQKTGI</sequence>
<proteinExistence type="predicted"/>
<dbReference type="AlphaFoldDB" id="A0A803QDA4"/>
<name>A0A803QDA4_CANSA</name>
<accession>A0A803QDA4</accession>
<reference evidence="1" key="1">
    <citation type="submission" date="2018-11" db="EMBL/GenBank/DDBJ databases">
        <authorList>
            <person name="Grassa J C."/>
        </authorList>
    </citation>
    <scope>NUCLEOTIDE SEQUENCE [LARGE SCALE GENOMIC DNA]</scope>
</reference>
<dbReference type="OMA" id="HHRIALC"/>
<dbReference type="Proteomes" id="UP000596661">
    <property type="component" value="Chromosome 9"/>
</dbReference>
<dbReference type="EnsemblPlants" id="evm.model.09.1075">
    <property type="protein sequence ID" value="cds.evm.model.09.1075"/>
    <property type="gene ID" value="evm.TU.09.1075"/>
</dbReference>
<protein>
    <recommendedName>
        <fullName evidence="3">Reverse transcriptase</fullName>
    </recommendedName>
</protein>
<reference evidence="1" key="2">
    <citation type="submission" date="2021-03" db="UniProtKB">
        <authorList>
            <consortium name="EnsemblPlants"/>
        </authorList>
    </citation>
    <scope>IDENTIFICATION</scope>
</reference>
<organism evidence="1 2">
    <name type="scientific">Cannabis sativa</name>
    <name type="common">Hemp</name>
    <name type="synonym">Marijuana</name>
    <dbReference type="NCBI Taxonomy" id="3483"/>
    <lineage>
        <taxon>Eukaryota</taxon>
        <taxon>Viridiplantae</taxon>
        <taxon>Streptophyta</taxon>
        <taxon>Embryophyta</taxon>
        <taxon>Tracheophyta</taxon>
        <taxon>Spermatophyta</taxon>
        <taxon>Magnoliopsida</taxon>
        <taxon>eudicotyledons</taxon>
        <taxon>Gunneridae</taxon>
        <taxon>Pentapetalae</taxon>
        <taxon>rosids</taxon>
        <taxon>fabids</taxon>
        <taxon>Rosales</taxon>
        <taxon>Cannabaceae</taxon>
        <taxon>Cannabis</taxon>
    </lineage>
</organism>
<evidence type="ECO:0000313" key="2">
    <source>
        <dbReference type="Proteomes" id="UP000596661"/>
    </source>
</evidence>
<dbReference type="Gramene" id="evm.model.09.1075">
    <property type="protein sequence ID" value="cds.evm.model.09.1075"/>
    <property type="gene ID" value="evm.TU.09.1075"/>
</dbReference>
<evidence type="ECO:0000313" key="1">
    <source>
        <dbReference type="EnsemblPlants" id="cds.evm.model.09.1075"/>
    </source>
</evidence>
<dbReference type="EMBL" id="UZAU01000737">
    <property type="status" value="NOT_ANNOTATED_CDS"/>
    <property type="molecule type" value="Genomic_DNA"/>
</dbReference>
<evidence type="ECO:0008006" key="3">
    <source>
        <dbReference type="Google" id="ProtNLM"/>
    </source>
</evidence>